<evidence type="ECO:0000313" key="6">
    <source>
        <dbReference type="Proteomes" id="UP000250266"/>
    </source>
</evidence>
<keyword evidence="2" id="KW-0489">Methyltransferase</keyword>
<feature type="region of interest" description="Disordered" evidence="4">
    <location>
        <begin position="168"/>
        <end position="194"/>
    </location>
</feature>
<protein>
    <recommendedName>
        <fullName evidence="7">Methyltransferase domain-containing protein</fullName>
    </recommendedName>
</protein>
<sequence length="301" mass="33394">MAPHSPPHFASSRYWDTRFQTNPTAFDWLQPASILDHHLTNALLDCPDQKPYILHIGCGTSLLSYHLRAHVKEPSQIHNVDFSKEAIDLGVRREREIFGETSEASQTERELYMRWSTADLLSIPSLLAVCEPASYDLIVEKSCSDAIACADDILISLPYPLLSTPPHPSNTLPTPSPYLSPSPSPSSSCPPPQSALPTPIHPLHILPLHLALLTKPGGRWIVLSYSSSRFPFLSPTSEDAIPVPVLTSGFPDPSQLWTLERTESVEAPGQRLSGEGGTVHSPKMLHWIYVFVRTEREVRVM</sequence>
<keyword evidence="3" id="KW-0808">Transferase</keyword>
<dbReference type="CDD" id="cd02440">
    <property type="entry name" value="AdoMet_MTases"/>
    <property type="match status" value="1"/>
</dbReference>
<dbReference type="EMBL" id="KV745019">
    <property type="protein sequence ID" value="OCK79179.1"/>
    <property type="molecule type" value="Genomic_DNA"/>
</dbReference>
<evidence type="ECO:0000256" key="2">
    <source>
        <dbReference type="ARBA" id="ARBA00022603"/>
    </source>
</evidence>
<dbReference type="PANTHER" id="PTHR12176">
    <property type="entry name" value="SAM-DEPENDENT METHYLTRANSFERASE SUPERFAMILY PROTEIN"/>
    <property type="match status" value="1"/>
</dbReference>
<dbReference type="OrthoDB" id="411785at2759"/>
<dbReference type="AlphaFoldDB" id="A0A8E2E8I8"/>
<evidence type="ECO:0000256" key="3">
    <source>
        <dbReference type="ARBA" id="ARBA00022679"/>
    </source>
</evidence>
<evidence type="ECO:0000313" key="5">
    <source>
        <dbReference type="EMBL" id="OCK79179.1"/>
    </source>
</evidence>
<comment type="similarity">
    <text evidence="1">Belongs to the methyltransferase superfamily.</text>
</comment>
<evidence type="ECO:0008006" key="7">
    <source>
        <dbReference type="Google" id="ProtNLM"/>
    </source>
</evidence>
<reference evidence="5 6" key="1">
    <citation type="journal article" date="2016" name="Nat. Commun.">
        <title>Ectomycorrhizal ecology is imprinted in the genome of the dominant symbiotic fungus Cenococcum geophilum.</title>
        <authorList>
            <consortium name="DOE Joint Genome Institute"/>
            <person name="Peter M."/>
            <person name="Kohler A."/>
            <person name="Ohm R.A."/>
            <person name="Kuo A."/>
            <person name="Krutzmann J."/>
            <person name="Morin E."/>
            <person name="Arend M."/>
            <person name="Barry K.W."/>
            <person name="Binder M."/>
            <person name="Choi C."/>
            <person name="Clum A."/>
            <person name="Copeland A."/>
            <person name="Grisel N."/>
            <person name="Haridas S."/>
            <person name="Kipfer T."/>
            <person name="LaButti K."/>
            <person name="Lindquist E."/>
            <person name="Lipzen A."/>
            <person name="Maire R."/>
            <person name="Meier B."/>
            <person name="Mihaltcheva S."/>
            <person name="Molinier V."/>
            <person name="Murat C."/>
            <person name="Poggeler S."/>
            <person name="Quandt C.A."/>
            <person name="Sperisen C."/>
            <person name="Tritt A."/>
            <person name="Tisserant E."/>
            <person name="Crous P.W."/>
            <person name="Henrissat B."/>
            <person name="Nehls U."/>
            <person name="Egli S."/>
            <person name="Spatafora J.W."/>
            <person name="Grigoriev I.V."/>
            <person name="Martin F.M."/>
        </authorList>
    </citation>
    <scope>NUCLEOTIDE SEQUENCE [LARGE SCALE GENOMIC DNA]</scope>
    <source>
        <strain evidence="5 6">CBS 459.81</strain>
    </source>
</reference>
<dbReference type="GO" id="GO:0008168">
    <property type="term" value="F:methyltransferase activity"/>
    <property type="evidence" value="ECO:0007669"/>
    <property type="project" value="UniProtKB-KW"/>
</dbReference>
<dbReference type="InterPro" id="IPR051419">
    <property type="entry name" value="Lys/N-term_MeTrsfase_sf"/>
</dbReference>
<evidence type="ECO:0000256" key="4">
    <source>
        <dbReference type="SAM" id="MobiDB-lite"/>
    </source>
</evidence>
<proteinExistence type="inferred from homology"/>
<name>A0A8E2E8I8_9PEZI</name>
<dbReference type="GO" id="GO:0032259">
    <property type="term" value="P:methylation"/>
    <property type="evidence" value="ECO:0007669"/>
    <property type="project" value="UniProtKB-KW"/>
</dbReference>
<dbReference type="Gene3D" id="3.40.50.150">
    <property type="entry name" value="Vaccinia Virus protein VP39"/>
    <property type="match status" value="1"/>
</dbReference>
<accession>A0A8E2E8I8</accession>
<keyword evidence="6" id="KW-1185">Reference proteome</keyword>
<gene>
    <name evidence="5" type="ORF">K432DRAFT_435544</name>
</gene>
<dbReference type="InterPro" id="IPR029063">
    <property type="entry name" value="SAM-dependent_MTases_sf"/>
</dbReference>
<dbReference type="Proteomes" id="UP000250266">
    <property type="component" value="Unassembled WGS sequence"/>
</dbReference>
<evidence type="ECO:0000256" key="1">
    <source>
        <dbReference type="ARBA" id="ARBA00008361"/>
    </source>
</evidence>
<organism evidence="5 6">
    <name type="scientific">Lepidopterella palustris CBS 459.81</name>
    <dbReference type="NCBI Taxonomy" id="1314670"/>
    <lineage>
        <taxon>Eukaryota</taxon>
        <taxon>Fungi</taxon>
        <taxon>Dikarya</taxon>
        <taxon>Ascomycota</taxon>
        <taxon>Pezizomycotina</taxon>
        <taxon>Dothideomycetes</taxon>
        <taxon>Pleosporomycetidae</taxon>
        <taxon>Mytilinidiales</taxon>
        <taxon>Argynnaceae</taxon>
        <taxon>Lepidopterella</taxon>
    </lineage>
</organism>
<dbReference type="PANTHER" id="PTHR12176:SF84">
    <property type="entry name" value="METHYLTRANSFERASE DOMAIN-CONTAINING PROTEIN"/>
    <property type="match status" value="1"/>
</dbReference>
<dbReference type="SUPFAM" id="SSF53335">
    <property type="entry name" value="S-adenosyl-L-methionine-dependent methyltransferases"/>
    <property type="match status" value="1"/>
</dbReference>